<protein>
    <submittedName>
        <fullName evidence="3">Molybdenum cofactor guanylyltransferase</fullName>
    </submittedName>
</protein>
<proteinExistence type="predicted"/>
<dbReference type="EMBL" id="JBHTCQ010000001">
    <property type="protein sequence ID" value="MFC7404353.1"/>
    <property type="molecule type" value="Genomic_DNA"/>
</dbReference>
<evidence type="ECO:0000313" key="3">
    <source>
        <dbReference type="EMBL" id="MFC7404353.1"/>
    </source>
</evidence>
<evidence type="ECO:0000256" key="1">
    <source>
        <dbReference type="ARBA" id="ARBA00022679"/>
    </source>
</evidence>
<evidence type="ECO:0000259" key="2">
    <source>
        <dbReference type="Pfam" id="PF12804"/>
    </source>
</evidence>
<feature type="domain" description="MobA-like NTP transferase" evidence="2">
    <location>
        <begin position="16"/>
        <end position="163"/>
    </location>
</feature>
<dbReference type="Pfam" id="PF12804">
    <property type="entry name" value="NTP_transf_3"/>
    <property type="match status" value="1"/>
</dbReference>
<dbReference type="SUPFAM" id="SSF53448">
    <property type="entry name" value="Nucleotide-diphospho-sugar transferases"/>
    <property type="match status" value="1"/>
</dbReference>
<dbReference type="InterPro" id="IPR025877">
    <property type="entry name" value="MobA-like_NTP_Trfase"/>
</dbReference>
<gene>
    <name evidence="3" type="ORF">ACFQQL_04460</name>
</gene>
<sequence>MSGQPAAGGPTSTFDAVILAGGRADRLGGASKPDVVLEGRRLLDHTLAATTEATRVVVVAPEEVSVPDGVRRTLESPRYGGPVAGLAAGLEALPPDADLVLVLACDVPRAAPAVPRLVAAAESHDGAVLIDATGQPQWLTAVYRAGVLRRRLAVRTGGALHALVAGLDLAEVPAQGREAEDVDTWDDVGSD</sequence>
<dbReference type="GO" id="GO:0016779">
    <property type="term" value="F:nucleotidyltransferase activity"/>
    <property type="evidence" value="ECO:0007669"/>
    <property type="project" value="UniProtKB-KW"/>
</dbReference>
<dbReference type="InterPro" id="IPR029044">
    <property type="entry name" value="Nucleotide-diphossugar_trans"/>
</dbReference>
<name>A0ABW2Q7E8_9MICO</name>
<dbReference type="Gene3D" id="3.90.550.10">
    <property type="entry name" value="Spore Coat Polysaccharide Biosynthesis Protein SpsA, Chain A"/>
    <property type="match status" value="1"/>
</dbReference>
<keyword evidence="4" id="KW-1185">Reference proteome</keyword>
<organism evidence="3 4">
    <name type="scientific">Georgenia alba</name>
    <dbReference type="NCBI Taxonomy" id="2233858"/>
    <lineage>
        <taxon>Bacteria</taxon>
        <taxon>Bacillati</taxon>
        <taxon>Actinomycetota</taxon>
        <taxon>Actinomycetes</taxon>
        <taxon>Micrococcales</taxon>
        <taxon>Bogoriellaceae</taxon>
        <taxon>Georgenia</taxon>
    </lineage>
</organism>
<dbReference type="PANTHER" id="PTHR19136">
    <property type="entry name" value="MOLYBDENUM COFACTOR GUANYLYLTRANSFERASE"/>
    <property type="match status" value="1"/>
</dbReference>
<dbReference type="PANTHER" id="PTHR19136:SF81">
    <property type="entry name" value="MOLYBDENUM COFACTOR GUANYLYLTRANSFERASE"/>
    <property type="match status" value="1"/>
</dbReference>
<keyword evidence="3" id="KW-0548">Nucleotidyltransferase</keyword>
<evidence type="ECO:0000313" key="4">
    <source>
        <dbReference type="Proteomes" id="UP001596455"/>
    </source>
</evidence>
<reference evidence="4" key="1">
    <citation type="journal article" date="2019" name="Int. J. Syst. Evol. Microbiol.">
        <title>The Global Catalogue of Microorganisms (GCM) 10K type strain sequencing project: providing services to taxonomists for standard genome sequencing and annotation.</title>
        <authorList>
            <consortium name="The Broad Institute Genomics Platform"/>
            <consortium name="The Broad Institute Genome Sequencing Center for Infectious Disease"/>
            <person name="Wu L."/>
            <person name="Ma J."/>
        </authorList>
    </citation>
    <scope>NUCLEOTIDE SEQUENCE [LARGE SCALE GENOMIC DNA]</scope>
    <source>
        <strain evidence="4">JCM 1490</strain>
    </source>
</reference>
<comment type="caution">
    <text evidence="3">The sequence shown here is derived from an EMBL/GenBank/DDBJ whole genome shotgun (WGS) entry which is preliminary data.</text>
</comment>
<keyword evidence="1" id="KW-0808">Transferase</keyword>
<dbReference type="Proteomes" id="UP001596455">
    <property type="component" value="Unassembled WGS sequence"/>
</dbReference>
<dbReference type="RefSeq" id="WP_382391660.1">
    <property type="nucleotide sequence ID" value="NZ_JBHTCQ010000001.1"/>
</dbReference>
<accession>A0ABW2Q7E8</accession>